<organism evidence="2 3">
    <name type="scientific">Candidatus Cryptobacteroides merdavium</name>
    <dbReference type="NCBI Taxonomy" id="2840769"/>
    <lineage>
        <taxon>Bacteria</taxon>
        <taxon>Pseudomonadati</taxon>
        <taxon>Bacteroidota</taxon>
        <taxon>Bacteroidia</taxon>
        <taxon>Bacteroidales</taxon>
        <taxon>Candidatus Cryptobacteroides</taxon>
    </lineage>
</organism>
<dbReference type="InterPro" id="IPR035985">
    <property type="entry name" value="Ubiquitin-activating_enz"/>
</dbReference>
<dbReference type="CDD" id="cd00755">
    <property type="entry name" value="YgdL_like"/>
    <property type="match status" value="1"/>
</dbReference>
<comment type="caution">
    <text evidence="2">The sequence shown here is derived from an EMBL/GenBank/DDBJ whole genome shotgun (WGS) entry which is preliminary data.</text>
</comment>
<accession>A0A9D9EE92</accession>
<name>A0A9D9EE92_9BACT</name>
<dbReference type="Gene3D" id="3.40.50.720">
    <property type="entry name" value="NAD(P)-binding Rossmann-like Domain"/>
    <property type="match status" value="1"/>
</dbReference>
<dbReference type="GO" id="GO:0008641">
    <property type="term" value="F:ubiquitin-like modifier activating enzyme activity"/>
    <property type="evidence" value="ECO:0007669"/>
    <property type="project" value="InterPro"/>
</dbReference>
<evidence type="ECO:0000259" key="1">
    <source>
        <dbReference type="Pfam" id="PF00899"/>
    </source>
</evidence>
<reference evidence="2" key="1">
    <citation type="submission" date="2020-10" db="EMBL/GenBank/DDBJ databases">
        <authorList>
            <person name="Gilroy R."/>
        </authorList>
    </citation>
    <scope>NUCLEOTIDE SEQUENCE</scope>
    <source>
        <strain evidence="2">D5-748</strain>
    </source>
</reference>
<proteinExistence type="predicted"/>
<dbReference type="SUPFAM" id="SSF69572">
    <property type="entry name" value="Activating enzymes of the ubiquitin-like proteins"/>
    <property type="match status" value="1"/>
</dbReference>
<dbReference type="AlphaFoldDB" id="A0A9D9EE92"/>
<dbReference type="Proteomes" id="UP000823619">
    <property type="component" value="Unassembled WGS sequence"/>
</dbReference>
<dbReference type="Pfam" id="PF00899">
    <property type="entry name" value="ThiF"/>
    <property type="match status" value="1"/>
</dbReference>
<sequence length="262" mass="28429">MTEDWKERTRMMAGEDGLKRLEDAHVAVIGVGGVGGYAAEMIVRAGAGHLLILDSDEVSVTNKNRQILALDSTIGRPKCDVLRERLLDINPELDLTVIKEYLDVDTVASVLSGHRIDFLVDAIDTLSPKMALIKYCMDSHIQLVSSMGAGAKFDATKVRLADISKSFNCPLAFVVRKRLRRMGIRKGFKVVFSEELPVKSAIVECDGRNKKSTVGTVSYMPAVFGCICAQAAITHLLGSLSVSSSPGHEAAGSDESEEKFID</sequence>
<gene>
    <name evidence="2" type="ORF">IAC23_03160</name>
</gene>
<dbReference type="InterPro" id="IPR000594">
    <property type="entry name" value="ThiF_NAD_FAD-bd"/>
</dbReference>
<dbReference type="PANTHER" id="PTHR43267:SF1">
    <property type="entry name" value="TRNA THREONYLCARBAMOYLADENOSINE DEHYDRATASE"/>
    <property type="match status" value="1"/>
</dbReference>
<dbReference type="InterPro" id="IPR045886">
    <property type="entry name" value="ThiF/MoeB/HesA"/>
</dbReference>
<reference evidence="2" key="2">
    <citation type="journal article" date="2021" name="PeerJ">
        <title>Extensive microbial diversity within the chicken gut microbiome revealed by metagenomics and culture.</title>
        <authorList>
            <person name="Gilroy R."/>
            <person name="Ravi A."/>
            <person name="Getino M."/>
            <person name="Pursley I."/>
            <person name="Horton D.L."/>
            <person name="Alikhan N.F."/>
            <person name="Baker D."/>
            <person name="Gharbi K."/>
            <person name="Hall N."/>
            <person name="Watson M."/>
            <person name="Adriaenssens E.M."/>
            <person name="Foster-Nyarko E."/>
            <person name="Jarju S."/>
            <person name="Secka A."/>
            <person name="Antonio M."/>
            <person name="Oren A."/>
            <person name="Chaudhuri R.R."/>
            <person name="La Ragione R."/>
            <person name="Hildebrand F."/>
            <person name="Pallen M.J."/>
        </authorList>
    </citation>
    <scope>NUCLEOTIDE SEQUENCE</scope>
    <source>
        <strain evidence="2">D5-748</strain>
    </source>
</reference>
<feature type="domain" description="THIF-type NAD/FAD binding fold" evidence="1">
    <location>
        <begin position="12"/>
        <end position="239"/>
    </location>
</feature>
<evidence type="ECO:0000313" key="3">
    <source>
        <dbReference type="Proteomes" id="UP000823619"/>
    </source>
</evidence>
<protein>
    <submittedName>
        <fullName evidence="2">tRNA threonylcarbamoyladenosine dehydratase</fullName>
    </submittedName>
</protein>
<dbReference type="GO" id="GO:0061504">
    <property type="term" value="P:cyclic threonylcarbamoyladenosine biosynthetic process"/>
    <property type="evidence" value="ECO:0007669"/>
    <property type="project" value="TreeGrafter"/>
</dbReference>
<dbReference type="PANTHER" id="PTHR43267">
    <property type="entry name" value="TRNA THREONYLCARBAMOYLADENOSINE DEHYDRATASE"/>
    <property type="match status" value="1"/>
</dbReference>
<dbReference type="GO" id="GO:0061503">
    <property type="term" value="F:tRNA threonylcarbamoyladenosine dehydratase"/>
    <property type="evidence" value="ECO:0007669"/>
    <property type="project" value="TreeGrafter"/>
</dbReference>
<evidence type="ECO:0000313" key="2">
    <source>
        <dbReference type="EMBL" id="MBO8444680.1"/>
    </source>
</evidence>
<dbReference type="EMBL" id="JADIMO010000035">
    <property type="protein sequence ID" value="MBO8444680.1"/>
    <property type="molecule type" value="Genomic_DNA"/>
</dbReference>